<proteinExistence type="predicted"/>
<dbReference type="AlphaFoldDB" id="A0AA40LK64"/>
<organism evidence="2 3">
    <name type="scientific">Cnephaeus nilssonii</name>
    <name type="common">Northern bat</name>
    <name type="synonym">Eptesicus nilssonii</name>
    <dbReference type="NCBI Taxonomy" id="3371016"/>
    <lineage>
        <taxon>Eukaryota</taxon>
        <taxon>Metazoa</taxon>
        <taxon>Chordata</taxon>
        <taxon>Craniata</taxon>
        <taxon>Vertebrata</taxon>
        <taxon>Euteleostomi</taxon>
        <taxon>Mammalia</taxon>
        <taxon>Eutheria</taxon>
        <taxon>Laurasiatheria</taxon>
        <taxon>Chiroptera</taxon>
        <taxon>Yangochiroptera</taxon>
        <taxon>Vespertilionidae</taxon>
        <taxon>Cnephaeus</taxon>
    </lineage>
</organism>
<reference evidence="2" key="1">
    <citation type="submission" date="2023-06" db="EMBL/GenBank/DDBJ databases">
        <title>Reference genome for the Northern bat (Eptesicus nilssonii), a most northern bat species.</title>
        <authorList>
            <person name="Laine V.N."/>
            <person name="Pulliainen A.T."/>
            <person name="Lilley T.M."/>
        </authorList>
    </citation>
    <scope>NUCLEOTIDE SEQUENCE</scope>
    <source>
        <strain evidence="2">BLF_Eptnil</strain>
        <tissue evidence="2">Kidney</tissue>
    </source>
</reference>
<dbReference type="PANTHER" id="PTHR10492:SF57">
    <property type="entry name" value="ATP-DEPENDENT DNA HELICASE"/>
    <property type="match status" value="1"/>
</dbReference>
<feature type="domain" description="DNA helicase Pif1-like 2B" evidence="1">
    <location>
        <begin position="182"/>
        <end position="227"/>
    </location>
</feature>
<accession>A0AA40LK64</accession>
<name>A0AA40LK64_CNENI</name>
<dbReference type="InterPro" id="IPR049163">
    <property type="entry name" value="Pif1-like_2B_dom"/>
</dbReference>
<evidence type="ECO:0000259" key="1">
    <source>
        <dbReference type="Pfam" id="PF21530"/>
    </source>
</evidence>
<evidence type="ECO:0000313" key="3">
    <source>
        <dbReference type="Proteomes" id="UP001177744"/>
    </source>
</evidence>
<gene>
    <name evidence="2" type="ORF">QTO34_005671</name>
</gene>
<dbReference type="CDD" id="cd18809">
    <property type="entry name" value="SF1_C_RecD"/>
    <property type="match status" value="1"/>
</dbReference>
<comment type="caution">
    <text evidence="2">The sequence shown here is derived from an EMBL/GenBank/DDBJ whole genome shotgun (WGS) entry which is preliminary data.</text>
</comment>
<dbReference type="Proteomes" id="UP001177744">
    <property type="component" value="Unassembled WGS sequence"/>
</dbReference>
<evidence type="ECO:0000313" key="2">
    <source>
        <dbReference type="EMBL" id="KAK1334663.1"/>
    </source>
</evidence>
<protein>
    <recommendedName>
        <fullName evidence="1">DNA helicase Pif1-like 2B domain-containing protein</fullName>
    </recommendedName>
</protein>
<dbReference type="EMBL" id="JAULJE010000015">
    <property type="protein sequence ID" value="KAK1334663.1"/>
    <property type="molecule type" value="Genomic_DNA"/>
</dbReference>
<dbReference type="InterPro" id="IPR027417">
    <property type="entry name" value="P-loop_NTPase"/>
</dbReference>
<sequence length="488" mass="53677">MADSPASPRVWVPRISPETGFQSDRELVSLRAVKKQCSQLPATSPIRVPPYLSFSALTLKLTTNMRVQLQNDRSPEIFSHQLLEIGNRKVPVDLTSGRIPLPHNFCNLVTSKEELVEKVFPNIQTNYKNHDWLSERAILAAKNKDVYELNNIIQSNIQSEAVTYKSVDTVVEADEAVNYLTEFLNSLNLPGMPLHVLQLKIGVPIIMLRNINQPKLCNGTLLAVKKLMSKVDLGNFCEDVLISRIPMIPTDMPFQFKRLQFPIRLAFAITINKAQGQSLELCGLDLDTDCFSHGQLYVAYSRVGKPDNLSICTDNGTTKNIVYSQALMELVTELLWGASVRTPTQRGHPSASTAGRLLLSVSTSAGAMSSWAAAAAAVAAAADSAQWLSVKEETIFLQDGPIRVTDLAELPSEILGAPGGCRHRLGGFLGFPVLHSSPLAILREENQEGSKVKQMNFAAHSNFKNTTGGQSVLPPRTTGELAEWWIYS</sequence>
<keyword evidence="3" id="KW-1185">Reference proteome</keyword>
<dbReference type="Pfam" id="PF21530">
    <property type="entry name" value="Pif1_2B_dom"/>
    <property type="match status" value="1"/>
</dbReference>
<dbReference type="SUPFAM" id="SSF52540">
    <property type="entry name" value="P-loop containing nucleoside triphosphate hydrolases"/>
    <property type="match status" value="1"/>
</dbReference>
<dbReference type="PANTHER" id="PTHR10492">
    <property type="match status" value="1"/>
</dbReference>